<keyword evidence="17" id="KW-0511">Multifunctional enzyme</keyword>
<dbReference type="EMBL" id="JACIEW010000002">
    <property type="protein sequence ID" value="MBB4051320.1"/>
    <property type="molecule type" value="Genomic_DNA"/>
</dbReference>
<evidence type="ECO:0000256" key="6">
    <source>
        <dbReference type="ARBA" id="ARBA00012448"/>
    </source>
</evidence>
<dbReference type="EC" id="2.4.99.28" evidence="21"/>
<dbReference type="InterPro" id="IPR012413">
    <property type="entry name" value="BA14K"/>
</dbReference>
<dbReference type="UniPathway" id="UPA00219"/>
<evidence type="ECO:0000259" key="25">
    <source>
        <dbReference type="Pfam" id="PF00905"/>
    </source>
</evidence>
<dbReference type="InterPro" id="IPR023346">
    <property type="entry name" value="Lysozyme-like_dom_sf"/>
</dbReference>
<dbReference type="GO" id="GO:0009252">
    <property type="term" value="P:peptidoglycan biosynthetic process"/>
    <property type="evidence" value="ECO:0007669"/>
    <property type="project" value="UniProtKB-UniPathway"/>
</dbReference>
<feature type="transmembrane region" description="Helical" evidence="24">
    <location>
        <begin position="129"/>
        <end position="152"/>
    </location>
</feature>
<evidence type="ECO:0000256" key="19">
    <source>
        <dbReference type="ARBA" id="ARBA00025321"/>
    </source>
</evidence>
<dbReference type="Gene3D" id="1.10.3810.10">
    <property type="entry name" value="Biosynthetic peptidoglycan transglycosylase-like"/>
    <property type="match status" value="1"/>
</dbReference>
<dbReference type="GO" id="GO:0008658">
    <property type="term" value="F:penicillin binding"/>
    <property type="evidence" value="ECO:0007669"/>
    <property type="project" value="InterPro"/>
</dbReference>
<dbReference type="InterPro" id="IPR001264">
    <property type="entry name" value="Glyco_trans_51"/>
</dbReference>
<reference evidence="27 28" key="1">
    <citation type="submission" date="2020-08" db="EMBL/GenBank/DDBJ databases">
        <title>Genomic Encyclopedia of Type Strains, Phase IV (KMG-IV): sequencing the most valuable type-strain genomes for metagenomic binning, comparative biology and taxonomic classification.</title>
        <authorList>
            <person name="Goeker M."/>
        </authorList>
    </citation>
    <scope>NUCLEOTIDE SEQUENCE [LARGE SCALE GENOMIC DNA]</scope>
    <source>
        <strain evidence="27 28">DSM 23447</strain>
    </source>
</reference>
<keyword evidence="15" id="KW-0133">Cell shape</keyword>
<evidence type="ECO:0000256" key="21">
    <source>
        <dbReference type="ARBA" id="ARBA00044770"/>
    </source>
</evidence>
<dbReference type="AlphaFoldDB" id="A0A7W6IKN3"/>
<evidence type="ECO:0000256" key="12">
    <source>
        <dbReference type="ARBA" id="ARBA00022679"/>
    </source>
</evidence>
<evidence type="ECO:0000256" key="23">
    <source>
        <dbReference type="SAM" id="MobiDB-lite"/>
    </source>
</evidence>
<dbReference type="GO" id="GO:0030246">
    <property type="term" value="F:carbohydrate binding"/>
    <property type="evidence" value="ECO:0007669"/>
    <property type="project" value="UniProtKB-KW"/>
</dbReference>
<dbReference type="RefSeq" id="WP_183310461.1">
    <property type="nucleotide sequence ID" value="NZ_JACIEW010000002.1"/>
</dbReference>
<dbReference type="GO" id="GO:0008360">
    <property type="term" value="P:regulation of cell shape"/>
    <property type="evidence" value="ECO:0007669"/>
    <property type="project" value="UniProtKB-KW"/>
</dbReference>
<keyword evidence="13" id="KW-0430">Lectin</keyword>
<comment type="catalytic activity">
    <reaction evidence="22">
        <text>[GlcNAc-(1-&gt;4)-Mur2Ac(oyl-L-Ala-gamma-D-Glu-L-Lys-D-Ala-D-Ala)](n)-di-trans,octa-cis-undecaprenyl diphosphate + beta-D-GlcNAc-(1-&gt;4)-Mur2Ac(oyl-L-Ala-gamma-D-Glu-L-Lys-D-Ala-D-Ala)-di-trans,octa-cis-undecaprenyl diphosphate = [GlcNAc-(1-&gt;4)-Mur2Ac(oyl-L-Ala-gamma-D-Glu-L-Lys-D-Ala-D-Ala)](n+1)-di-trans,octa-cis-undecaprenyl diphosphate + di-trans,octa-cis-undecaprenyl diphosphate + H(+)</text>
        <dbReference type="Rhea" id="RHEA:23708"/>
        <dbReference type="Rhea" id="RHEA-COMP:9602"/>
        <dbReference type="Rhea" id="RHEA-COMP:9603"/>
        <dbReference type="ChEBI" id="CHEBI:15378"/>
        <dbReference type="ChEBI" id="CHEBI:58405"/>
        <dbReference type="ChEBI" id="CHEBI:60033"/>
        <dbReference type="ChEBI" id="CHEBI:78435"/>
        <dbReference type="EC" id="2.4.99.28"/>
    </reaction>
</comment>
<feature type="domain" description="Glycosyl transferase family 51" evidence="26">
    <location>
        <begin position="187"/>
        <end position="352"/>
    </location>
</feature>
<keyword evidence="11" id="KW-0328">Glycosyltransferase</keyword>
<dbReference type="GO" id="GO:0009002">
    <property type="term" value="F:serine-type D-Ala-D-Ala carboxypeptidase activity"/>
    <property type="evidence" value="ECO:0007669"/>
    <property type="project" value="UniProtKB-EC"/>
</dbReference>
<comment type="similarity">
    <text evidence="4">In the N-terminal section; belongs to the glycosyltransferase 51 family.</text>
</comment>
<protein>
    <recommendedName>
        <fullName evidence="7">Lectin-like protein BA14k</fullName>
        <ecNumber evidence="21">2.4.99.28</ecNumber>
        <ecNumber evidence="6">3.4.16.4</ecNumber>
    </recommendedName>
</protein>
<comment type="caution">
    <text evidence="27">The sequence shown here is derived from an EMBL/GenBank/DDBJ whole genome shotgun (WGS) entry which is preliminary data.</text>
</comment>
<evidence type="ECO:0000256" key="22">
    <source>
        <dbReference type="ARBA" id="ARBA00049902"/>
    </source>
</evidence>
<evidence type="ECO:0000256" key="5">
    <source>
        <dbReference type="ARBA" id="ARBA00010270"/>
    </source>
</evidence>
<evidence type="ECO:0000256" key="2">
    <source>
        <dbReference type="ARBA" id="ARBA00004752"/>
    </source>
</evidence>
<keyword evidence="24" id="KW-0812">Transmembrane</keyword>
<dbReference type="FunFam" id="1.10.3810.10:FF:000001">
    <property type="entry name" value="Penicillin-binding protein 1A"/>
    <property type="match status" value="1"/>
</dbReference>
<dbReference type="Proteomes" id="UP000547011">
    <property type="component" value="Unassembled WGS sequence"/>
</dbReference>
<evidence type="ECO:0000256" key="3">
    <source>
        <dbReference type="ARBA" id="ARBA00007090"/>
    </source>
</evidence>
<comment type="subcellular location">
    <subcellularLocation>
        <location evidence="1">Membrane</location>
        <topology evidence="1">Single-pass membrane protein</topology>
    </subcellularLocation>
</comment>
<keyword evidence="9" id="KW-0121">Carboxypeptidase</keyword>
<keyword evidence="8" id="KW-1003">Cell membrane</keyword>
<dbReference type="GO" id="GO:0016020">
    <property type="term" value="C:membrane"/>
    <property type="evidence" value="ECO:0007669"/>
    <property type="project" value="UniProtKB-SubCell"/>
</dbReference>
<evidence type="ECO:0000313" key="28">
    <source>
        <dbReference type="Proteomes" id="UP000547011"/>
    </source>
</evidence>
<dbReference type="GO" id="GO:0071555">
    <property type="term" value="P:cell wall organization"/>
    <property type="evidence" value="ECO:0007669"/>
    <property type="project" value="UniProtKB-KW"/>
</dbReference>
<evidence type="ECO:0000256" key="11">
    <source>
        <dbReference type="ARBA" id="ARBA00022676"/>
    </source>
</evidence>
<dbReference type="PANTHER" id="PTHR32282:SF33">
    <property type="entry name" value="PEPTIDOGLYCAN GLYCOSYLTRANSFERASE"/>
    <property type="match status" value="1"/>
</dbReference>
<dbReference type="Gene3D" id="3.40.710.10">
    <property type="entry name" value="DD-peptidase/beta-lactamase superfamily"/>
    <property type="match status" value="1"/>
</dbReference>
<keyword evidence="24" id="KW-1133">Transmembrane helix</keyword>
<dbReference type="PANTHER" id="PTHR32282">
    <property type="entry name" value="BINDING PROTEIN TRANSPEPTIDASE, PUTATIVE-RELATED"/>
    <property type="match status" value="1"/>
</dbReference>
<comment type="catalytic activity">
    <reaction evidence="20">
        <text>Preferential cleavage: (Ac)2-L-Lys-D-Ala-|-D-Ala. Also transpeptidation of peptidyl-alanyl moieties that are N-acyl substituents of D-alanine.</text>
        <dbReference type="EC" id="3.4.16.4"/>
    </reaction>
</comment>
<evidence type="ECO:0000256" key="17">
    <source>
        <dbReference type="ARBA" id="ARBA00023268"/>
    </source>
</evidence>
<dbReference type="NCBIfam" id="TIGR02074">
    <property type="entry name" value="PBP_1a_fam"/>
    <property type="match status" value="1"/>
</dbReference>
<dbReference type="InterPro" id="IPR001460">
    <property type="entry name" value="PCN-bd_Tpept"/>
</dbReference>
<evidence type="ECO:0000256" key="24">
    <source>
        <dbReference type="SAM" id="Phobius"/>
    </source>
</evidence>
<comment type="similarity">
    <text evidence="5">Belongs to the BA14k family.</text>
</comment>
<dbReference type="SUPFAM" id="SSF56601">
    <property type="entry name" value="beta-lactamase/transpeptidase-like"/>
    <property type="match status" value="1"/>
</dbReference>
<dbReference type="InterPro" id="IPR050396">
    <property type="entry name" value="Glycosyltr_51/Transpeptidase"/>
</dbReference>
<name>A0A7W6IKN3_9HYPH</name>
<feature type="region of interest" description="Disordered" evidence="23">
    <location>
        <begin position="1"/>
        <end position="47"/>
    </location>
</feature>
<evidence type="ECO:0000256" key="18">
    <source>
        <dbReference type="ARBA" id="ARBA00023316"/>
    </source>
</evidence>
<dbReference type="InterPro" id="IPR036950">
    <property type="entry name" value="PBP_transglycosylase"/>
</dbReference>
<evidence type="ECO:0000256" key="9">
    <source>
        <dbReference type="ARBA" id="ARBA00022645"/>
    </source>
</evidence>
<dbReference type="Pfam" id="PF07886">
    <property type="entry name" value="BA14K"/>
    <property type="match status" value="1"/>
</dbReference>
<organism evidence="27 28">
    <name type="scientific">Devosia subaequoris</name>
    <dbReference type="NCBI Taxonomy" id="395930"/>
    <lineage>
        <taxon>Bacteria</taxon>
        <taxon>Pseudomonadati</taxon>
        <taxon>Pseudomonadota</taxon>
        <taxon>Alphaproteobacteria</taxon>
        <taxon>Hyphomicrobiales</taxon>
        <taxon>Devosiaceae</taxon>
        <taxon>Devosia</taxon>
    </lineage>
</organism>
<dbReference type="GO" id="GO:0008955">
    <property type="term" value="F:peptidoglycan glycosyltransferase activity"/>
    <property type="evidence" value="ECO:0007669"/>
    <property type="project" value="UniProtKB-EC"/>
</dbReference>
<keyword evidence="24" id="KW-0472">Membrane</keyword>
<dbReference type="Pfam" id="PF00905">
    <property type="entry name" value="Transpeptidase"/>
    <property type="match status" value="1"/>
</dbReference>
<evidence type="ECO:0000313" key="27">
    <source>
        <dbReference type="EMBL" id="MBB4051320.1"/>
    </source>
</evidence>
<proteinExistence type="inferred from homology"/>
<feature type="compositionally biased region" description="Polar residues" evidence="23">
    <location>
        <begin position="27"/>
        <end position="47"/>
    </location>
</feature>
<accession>A0A7W6IKN3</accession>
<feature type="domain" description="Penicillin-binding protein transpeptidase" evidence="25">
    <location>
        <begin position="439"/>
        <end position="674"/>
    </location>
</feature>
<evidence type="ECO:0000256" key="10">
    <source>
        <dbReference type="ARBA" id="ARBA00022670"/>
    </source>
</evidence>
<keyword evidence="12" id="KW-0808">Transferase</keyword>
<evidence type="ECO:0000256" key="14">
    <source>
        <dbReference type="ARBA" id="ARBA00022801"/>
    </source>
</evidence>
<keyword evidence="14" id="KW-0378">Hydrolase</keyword>
<dbReference type="GO" id="GO:0030288">
    <property type="term" value="C:outer membrane-bounded periplasmic space"/>
    <property type="evidence" value="ECO:0007669"/>
    <property type="project" value="TreeGrafter"/>
</dbReference>
<keyword evidence="18" id="KW-0961">Cell wall biogenesis/degradation</keyword>
<evidence type="ECO:0000256" key="16">
    <source>
        <dbReference type="ARBA" id="ARBA00022984"/>
    </source>
</evidence>
<feature type="compositionally biased region" description="Low complexity" evidence="23">
    <location>
        <begin position="11"/>
        <end position="26"/>
    </location>
</feature>
<evidence type="ECO:0000256" key="1">
    <source>
        <dbReference type="ARBA" id="ARBA00004167"/>
    </source>
</evidence>
<comment type="similarity">
    <text evidence="3">In the C-terminal section; belongs to the transpeptidase family.</text>
</comment>
<dbReference type="SUPFAM" id="SSF53955">
    <property type="entry name" value="Lysozyme-like"/>
    <property type="match status" value="1"/>
</dbReference>
<comment type="pathway">
    <text evidence="2">Cell wall biogenesis; peptidoglycan biosynthesis.</text>
</comment>
<evidence type="ECO:0000256" key="20">
    <source>
        <dbReference type="ARBA" id="ARBA00034000"/>
    </source>
</evidence>
<feature type="region of interest" description="Disordered" evidence="23">
    <location>
        <begin position="94"/>
        <end position="119"/>
    </location>
</feature>
<keyword evidence="16" id="KW-0573">Peptidoglycan synthesis</keyword>
<keyword evidence="10" id="KW-0645">Protease</keyword>
<dbReference type="GO" id="GO:0006508">
    <property type="term" value="P:proteolysis"/>
    <property type="evidence" value="ECO:0007669"/>
    <property type="project" value="UniProtKB-KW"/>
</dbReference>
<evidence type="ECO:0000256" key="13">
    <source>
        <dbReference type="ARBA" id="ARBA00022734"/>
    </source>
</evidence>
<keyword evidence="28" id="KW-1185">Reference proteome</keyword>
<evidence type="ECO:0000256" key="8">
    <source>
        <dbReference type="ARBA" id="ARBA00022475"/>
    </source>
</evidence>
<comment type="function">
    <text evidence="19">Has immunoglobulin-binding and hemagglutination properties, and can bind to mannose. Essential for virulence. May be involved in LPS biosynthesis or polysaccharide transport.</text>
</comment>
<evidence type="ECO:0000256" key="4">
    <source>
        <dbReference type="ARBA" id="ARBA00007739"/>
    </source>
</evidence>
<evidence type="ECO:0000256" key="7">
    <source>
        <dbReference type="ARBA" id="ARBA00020552"/>
    </source>
</evidence>
<dbReference type="InterPro" id="IPR012338">
    <property type="entry name" value="Beta-lactam/transpept-like"/>
</dbReference>
<sequence>MPKRPPKLSIVVPAPEAPAPVNESAADTTGQPFETTDPANQTPPSTSQAAVVLFRAALRDLRQLWVSLQPHFISADTAARNAVTSLIDKDHSIRSGKAPVTAEGQNSEPDSEQDNPDAVARSRLSRKKLAIGAAGLLVTFFVTVVGIMIWALHDVPLDRIAAGQMGSQVIVLTTVDGSPLIQQGPYQEIPAGLDEYPDHVVEAVIAIEDRRFYDHWGVDVWGIGRALSRNIFAGEVREGGSTITQQLLKILYLEPDRTVRRKVQEVFLSLWLERSQSKDEILALYLNNIYLGAGATGMPAAARVYFDKGVSELSLAEGALLAGLIASPSALNPLENLEGALDRTGVVLNAMQASGYLSEDELLEAQLHSAQLRPRRPDLGTGTWFADWAMAEAQDIAGQFSGSAIVTTTLSPELQSVAEQSVAAILAEHAAGSGASQAAMVVLSPEGGVLAMVGGVDYNESQFNRALAPRQPGSTFKVFPYYAALKLGAQPDTQLDDSPIEIDGWSPENIDGEFSGRVTVAESFARSLNVATVRMGMEIGLPAVVEAARELGIDAPLQETPSMLLGASELTLLDLTGAFASLRAGAAPIQPYAIETFQAPRGQPFTIRSGSSALTDLSQVHTNMLGLLQLVVERGTGQAARIDRFAAGKTGTSQDYRDAWFIGFDENYTVGVWVGNDNNSPMEEVTGGKLPALIWQHFMTSAVSAEGTSDGSIVQPSTGASSSADAPPLCNIQVCSQSYRSFRASDCTFQPYSGPRRICEK</sequence>
<evidence type="ECO:0000256" key="15">
    <source>
        <dbReference type="ARBA" id="ARBA00022960"/>
    </source>
</evidence>
<dbReference type="EC" id="3.4.16.4" evidence="6"/>
<gene>
    <name evidence="27" type="ORF">GGR20_000956</name>
</gene>
<dbReference type="Pfam" id="PF00912">
    <property type="entry name" value="Transgly"/>
    <property type="match status" value="1"/>
</dbReference>
<evidence type="ECO:0000259" key="26">
    <source>
        <dbReference type="Pfam" id="PF00912"/>
    </source>
</evidence>